<reference evidence="4" key="1">
    <citation type="journal article" date="2021" name="Proc. Natl. Acad. Sci. U.S.A.">
        <title>A Catalog of Tens of Thousands of Viruses from Human Metagenomes Reveals Hidden Associations with Chronic Diseases.</title>
        <authorList>
            <person name="Tisza M.J."/>
            <person name="Buck C.B."/>
        </authorList>
    </citation>
    <scope>NUCLEOTIDE SEQUENCE</scope>
    <source>
        <strain evidence="4">Cty1O100</strain>
    </source>
</reference>
<protein>
    <submittedName>
        <fullName evidence="4">Adenine-specific methyltransferase</fullName>
    </submittedName>
</protein>
<evidence type="ECO:0000259" key="3">
    <source>
        <dbReference type="Pfam" id="PF01555"/>
    </source>
</evidence>
<dbReference type="PRINTS" id="PR00508">
    <property type="entry name" value="S21N4MTFRASE"/>
</dbReference>
<accession>A0A8S5Q3I5</accession>
<keyword evidence="2" id="KW-0808">Transferase</keyword>
<proteinExistence type="predicted"/>
<feature type="domain" description="DNA methylase N-4/N-6" evidence="3">
    <location>
        <begin position="24"/>
        <end position="235"/>
    </location>
</feature>
<dbReference type="InterPro" id="IPR002941">
    <property type="entry name" value="DNA_methylase_N4/N6"/>
</dbReference>
<dbReference type="GO" id="GO:0003677">
    <property type="term" value="F:DNA binding"/>
    <property type="evidence" value="ECO:0007669"/>
    <property type="project" value="InterPro"/>
</dbReference>
<dbReference type="InterPro" id="IPR029063">
    <property type="entry name" value="SAM-dependent_MTases_sf"/>
</dbReference>
<evidence type="ECO:0000256" key="2">
    <source>
        <dbReference type="ARBA" id="ARBA00022679"/>
    </source>
</evidence>
<name>A0A8S5Q3I5_9CAUD</name>
<dbReference type="Pfam" id="PF01555">
    <property type="entry name" value="N6_N4_Mtase"/>
    <property type="match status" value="1"/>
</dbReference>
<sequence>MIELNKIYNEDCLEGMKRIPDGSVDCIVCDLPYGTTACAWDSVLPFDKLWEQYRRITKRNAPIVLFGNEPFSTFLRVSNIKNWKYDWIWDKKMKVGFLNAKKRPLKQYENISVFSYGDCIYNSQMTKGLFRNKKSYDNREGNGDGVYRKFGNIDVKNDIYYPSNILEYSNAAQKGKIHPTQKPVALIQYLIRTYSNEGDTILDNCMGSGTTAIACIKEKRNFIGFELNKEYYEKACKRIKLEQAQLTLF</sequence>
<dbReference type="EMBL" id="BK015572">
    <property type="protein sequence ID" value="DAE13895.1"/>
    <property type="molecule type" value="Genomic_DNA"/>
</dbReference>
<dbReference type="InterPro" id="IPR001091">
    <property type="entry name" value="RM_Methyltransferase"/>
</dbReference>
<dbReference type="GO" id="GO:0008170">
    <property type="term" value="F:N-methyltransferase activity"/>
    <property type="evidence" value="ECO:0007669"/>
    <property type="project" value="InterPro"/>
</dbReference>
<dbReference type="GO" id="GO:0032259">
    <property type="term" value="P:methylation"/>
    <property type="evidence" value="ECO:0007669"/>
    <property type="project" value="UniProtKB-KW"/>
</dbReference>
<dbReference type="Gene3D" id="3.40.50.150">
    <property type="entry name" value="Vaccinia Virus protein VP39"/>
    <property type="match status" value="1"/>
</dbReference>
<organism evidence="4">
    <name type="scientific">Siphoviridae sp. cty1O100</name>
    <dbReference type="NCBI Taxonomy" id="2825743"/>
    <lineage>
        <taxon>Viruses</taxon>
        <taxon>Duplodnaviria</taxon>
        <taxon>Heunggongvirae</taxon>
        <taxon>Uroviricota</taxon>
        <taxon>Caudoviricetes</taxon>
    </lineage>
</organism>
<evidence type="ECO:0000256" key="1">
    <source>
        <dbReference type="ARBA" id="ARBA00022603"/>
    </source>
</evidence>
<dbReference type="SUPFAM" id="SSF53335">
    <property type="entry name" value="S-adenosyl-L-methionine-dependent methyltransferases"/>
    <property type="match status" value="1"/>
</dbReference>
<evidence type="ECO:0000313" key="4">
    <source>
        <dbReference type="EMBL" id="DAE13895.1"/>
    </source>
</evidence>
<keyword evidence="1 4" id="KW-0489">Methyltransferase</keyword>